<feature type="non-terminal residue" evidence="1">
    <location>
        <position position="1"/>
    </location>
</feature>
<reference evidence="1 2" key="1">
    <citation type="submission" date="2014-06" db="EMBL/GenBank/DDBJ databases">
        <authorList>
            <consortium name="DOE Joint Genome Institute"/>
            <person name="Kuo A."/>
            <person name="Kohler A."/>
            <person name="Nagy L.G."/>
            <person name="Floudas D."/>
            <person name="Copeland A."/>
            <person name="Barry K.W."/>
            <person name="Cichocki N."/>
            <person name="Veneault-Fourrey C."/>
            <person name="LaButti K."/>
            <person name="Lindquist E.A."/>
            <person name="Lipzen A."/>
            <person name="Lundell T."/>
            <person name="Morin E."/>
            <person name="Murat C."/>
            <person name="Sun H."/>
            <person name="Tunlid A."/>
            <person name="Henrissat B."/>
            <person name="Grigoriev I.V."/>
            <person name="Hibbett D.S."/>
            <person name="Martin F."/>
            <person name="Nordberg H.P."/>
            <person name="Cantor M.N."/>
            <person name="Hua S.X."/>
        </authorList>
    </citation>
    <scope>NUCLEOTIDE SEQUENCE [LARGE SCALE GENOMIC DNA]</scope>
    <source>
        <strain evidence="1 2">ATCC 200175</strain>
    </source>
</reference>
<dbReference type="SUPFAM" id="SSF52047">
    <property type="entry name" value="RNI-like"/>
    <property type="match status" value="1"/>
</dbReference>
<name>A0A0C9SU39_PAXIN</name>
<dbReference type="AlphaFoldDB" id="A0A0C9SU39"/>
<organism evidence="1 2">
    <name type="scientific">Paxillus involutus ATCC 200175</name>
    <dbReference type="NCBI Taxonomy" id="664439"/>
    <lineage>
        <taxon>Eukaryota</taxon>
        <taxon>Fungi</taxon>
        <taxon>Dikarya</taxon>
        <taxon>Basidiomycota</taxon>
        <taxon>Agaricomycotina</taxon>
        <taxon>Agaricomycetes</taxon>
        <taxon>Agaricomycetidae</taxon>
        <taxon>Boletales</taxon>
        <taxon>Paxilineae</taxon>
        <taxon>Paxillaceae</taxon>
        <taxon>Paxillus</taxon>
    </lineage>
</organism>
<evidence type="ECO:0000313" key="2">
    <source>
        <dbReference type="Proteomes" id="UP000053647"/>
    </source>
</evidence>
<dbReference type="Proteomes" id="UP000053647">
    <property type="component" value="Unassembled WGS sequence"/>
</dbReference>
<dbReference type="HOGENOM" id="CLU_079428_0_0_1"/>
<dbReference type="Gene3D" id="3.80.10.10">
    <property type="entry name" value="Ribonuclease Inhibitor"/>
    <property type="match status" value="1"/>
</dbReference>
<dbReference type="OrthoDB" id="120976at2759"/>
<dbReference type="EMBL" id="KN820647">
    <property type="protein sequence ID" value="KIJ05890.1"/>
    <property type="molecule type" value="Genomic_DNA"/>
</dbReference>
<keyword evidence="2" id="KW-1185">Reference proteome</keyword>
<reference evidence="2" key="2">
    <citation type="submission" date="2015-01" db="EMBL/GenBank/DDBJ databases">
        <title>Evolutionary Origins and Diversification of the Mycorrhizal Mutualists.</title>
        <authorList>
            <consortium name="DOE Joint Genome Institute"/>
            <consortium name="Mycorrhizal Genomics Consortium"/>
            <person name="Kohler A."/>
            <person name="Kuo A."/>
            <person name="Nagy L.G."/>
            <person name="Floudas D."/>
            <person name="Copeland A."/>
            <person name="Barry K.W."/>
            <person name="Cichocki N."/>
            <person name="Veneault-Fourrey C."/>
            <person name="LaButti K."/>
            <person name="Lindquist E.A."/>
            <person name="Lipzen A."/>
            <person name="Lundell T."/>
            <person name="Morin E."/>
            <person name="Murat C."/>
            <person name="Riley R."/>
            <person name="Ohm R."/>
            <person name="Sun H."/>
            <person name="Tunlid A."/>
            <person name="Henrissat B."/>
            <person name="Grigoriev I.V."/>
            <person name="Hibbett D.S."/>
            <person name="Martin F."/>
        </authorList>
    </citation>
    <scope>NUCLEOTIDE SEQUENCE [LARGE SCALE GENOMIC DNA]</scope>
    <source>
        <strain evidence="2">ATCC 200175</strain>
    </source>
</reference>
<gene>
    <name evidence="1" type="ORF">PAXINDRAFT_63212</name>
</gene>
<sequence>DVIVNSGFLNEDALTALQGAEFRQLDLGPTMHDENGLNLPRGNVMHVFSRPGWFKNLDCLSFAGGRFREDFDLVHIQSVQQIEKLVLASTGIGNEGVFHIVSLKHKLLHLDLSKNPKIDDDAIPALILFENLHYLSIFDTGVLMPGLRRLAVAIQEGGRIIDIEIPSICEAYIDNLDKQYLLQPAPPLITDAGICCVLSKAALSRNLAAHAAINSSIHFSGTRKEMAERLEKILETRKLDLVVQNMLAGE</sequence>
<protein>
    <submittedName>
        <fullName evidence="1">Uncharacterized protein</fullName>
    </submittedName>
</protein>
<feature type="non-terminal residue" evidence="1">
    <location>
        <position position="250"/>
    </location>
</feature>
<evidence type="ECO:0000313" key="1">
    <source>
        <dbReference type="EMBL" id="KIJ05890.1"/>
    </source>
</evidence>
<proteinExistence type="predicted"/>
<accession>A0A0C9SU39</accession>
<dbReference type="InterPro" id="IPR032675">
    <property type="entry name" value="LRR_dom_sf"/>
</dbReference>